<evidence type="ECO:0000256" key="1">
    <source>
        <dbReference type="ARBA" id="ARBA00006846"/>
    </source>
</evidence>
<evidence type="ECO:0000313" key="4">
    <source>
        <dbReference type="Proteomes" id="UP000006591"/>
    </source>
</evidence>
<feature type="compositionally biased region" description="Low complexity" evidence="2">
    <location>
        <begin position="214"/>
        <end position="229"/>
    </location>
</feature>
<dbReference type="Gramene" id="ONIVA01G18580.1">
    <property type="protein sequence ID" value="ONIVA01G18580.1"/>
    <property type="gene ID" value="ONIVA01G18580"/>
</dbReference>
<dbReference type="EnsemblPlants" id="ONIVA01G18580.1">
    <property type="protein sequence ID" value="ONIVA01G18580.1"/>
    <property type="gene ID" value="ONIVA01G18580"/>
</dbReference>
<dbReference type="GO" id="GO:0030527">
    <property type="term" value="F:structural constituent of chromatin"/>
    <property type="evidence" value="ECO:0007669"/>
    <property type="project" value="InterPro"/>
</dbReference>
<accession>A0A0E0FLV2</accession>
<feature type="compositionally biased region" description="Basic residues" evidence="2">
    <location>
        <begin position="137"/>
        <end position="146"/>
    </location>
</feature>
<dbReference type="InterPro" id="IPR000558">
    <property type="entry name" value="Histone_H2B"/>
</dbReference>
<feature type="compositionally biased region" description="Basic and acidic residues" evidence="2">
    <location>
        <begin position="17"/>
        <end position="35"/>
    </location>
</feature>
<keyword evidence="4" id="KW-1185">Reference proteome</keyword>
<dbReference type="SUPFAM" id="SSF47113">
    <property type="entry name" value="Histone-fold"/>
    <property type="match status" value="1"/>
</dbReference>
<dbReference type="Gene3D" id="1.10.20.10">
    <property type="entry name" value="Histone, subunit A"/>
    <property type="match status" value="1"/>
</dbReference>
<dbReference type="SMART" id="SM00427">
    <property type="entry name" value="H2B"/>
    <property type="match status" value="1"/>
</dbReference>
<dbReference type="GO" id="GO:0000786">
    <property type="term" value="C:nucleosome"/>
    <property type="evidence" value="ECO:0007669"/>
    <property type="project" value="InterPro"/>
</dbReference>
<dbReference type="STRING" id="4536.A0A0E0FLV2"/>
<comment type="similarity">
    <text evidence="1">Belongs to the histone H2B family.</text>
</comment>
<dbReference type="GO" id="GO:0046982">
    <property type="term" value="F:protein heterodimerization activity"/>
    <property type="evidence" value="ECO:0007669"/>
    <property type="project" value="InterPro"/>
</dbReference>
<dbReference type="OMA" id="RCCRRMP"/>
<dbReference type="HOGENOM" id="CLU_802606_0_0_1"/>
<dbReference type="PRINTS" id="PR00621">
    <property type="entry name" value="HISTONEH2B"/>
</dbReference>
<evidence type="ECO:0008006" key="5">
    <source>
        <dbReference type="Google" id="ProtNLM"/>
    </source>
</evidence>
<feature type="compositionally biased region" description="Low complexity" evidence="2">
    <location>
        <begin position="236"/>
        <end position="251"/>
    </location>
</feature>
<dbReference type="Proteomes" id="UP000006591">
    <property type="component" value="Chromosome 1"/>
</dbReference>
<reference evidence="3" key="1">
    <citation type="submission" date="2015-04" db="UniProtKB">
        <authorList>
            <consortium name="EnsemblPlants"/>
        </authorList>
    </citation>
    <scope>IDENTIFICATION</scope>
    <source>
        <strain evidence="3">SL10</strain>
    </source>
</reference>
<feature type="compositionally biased region" description="Gly residues" evidence="2">
    <location>
        <begin position="155"/>
        <end position="165"/>
    </location>
</feature>
<feature type="region of interest" description="Disordered" evidence="2">
    <location>
        <begin position="1"/>
        <end position="41"/>
    </location>
</feature>
<evidence type="ECO:0000313" key="3">
    <source>
        <dbReference type="EnsemblPlants" id="ONIVA01G18580.1"/>
    </source>
</evidence>
<sequence>MAPKAEKKPAKKKPKAEKRLSESKASSKEGGAGDKKGRKKAKKSVEIYIFKVLKQTSVCLVLPGELAKHAVSEGTKAVTNSNKTYEHFSWTECVIGDGGDAVIGDGGGGLQRLPRRRPWSRGGGRVAPESTPPAKYARGRRPRRGSGGHAPHPESGGGGGGGGGAREWRDVGTTMRGGGGRGRGRGKSAQAADRCCRRMPMDGGPPTPTLAEVLSLSPPTTPRSRAPSSSRRRRMAAQTLATTAAGGQTAAEVARPPDSTPPAESGEEGGVGVHTGEEGKAAAAGEGSDPFFPIIAAPSLPSPTQPPLLLPRHRGALLVTEEIGRRRRCRWEAATARDGDGATTYS</sequence>
<dbReference type="InterPro" id="IPR009072">
    <property type="entry name" value="Histone-fold"/>
</dbReference>
<evidence type="ECO:0000256" key="2">
    <source>
        <dbReference type="SAM" id="MobiDB-lite"/>
    </source>
</evidence>
<dbReference type="PANTHER" id="PTHR23428">
    <property type="entry name" value="HISTONE H2B"/>
    <property type="match status" value="1"/>
</dbReference>
<dbReference type="AlphaFoldDB" id="A0A0E0FLV2"/>
<name>A0A0E0FLV2_ORYNI</name>
<dbReference type="GO" id="GO:0003677">
    <property type="term" value="F:DNA binding"/>
    <property type="evidence" value="ECO:0007669"/>
    <property type="project" value="InterPro"/>
</dbReference>
<reference evidence="3" key="2">
    <citation type="submission" date="2018-04" db="EMBL/GenBank/DDBJ databases">
        <title>OnivRS2 (Oryza nivara Reference Sequence Version 2).</title>
        <authorList>
            <person name="Zhang J."/>
            <person name="Kudrna D."/>
            <person name="Lee S."/>
            <person name="Talag J."/>
            <person name="Rajasekar S."/>
            <person name="Welchert J."/>
            <person name="Hsing Y.-I."/>
            <person name="Wing R.A."/>
        </authorList>
    </citation>
    <scope>NUCLEOTIDE SEQUENCE [LARGE SCALE GENOMIC DNA]</scope>
</reference>
<protein>
    <recommendedName>
        <fullName evidence="5">Histone H2A/H2B/H3 domain-containing protein</fullName>
    </recommendedName>
</protein>
<feature type="compositionally biased region" description="Pro residues" evidence="2">
    <location>
        <begin position="300"/>
        <end position="309"/>
    </location>
</feature>
<organism evidence="3">
    <name type="scientific">Oryza nivara</name>
    <name type="common">Indian wild rice</name>
    <name type="synonym">Oryza sativa f. spontanea</name>
    <dbReference type="NCBI Taxonomy" id="4536"/>
    <lineage>
        <taxon>Eukaryota</taxon>
        <taxon>Viridiplantae</taxon>
        <taxon>Streptophyta</taxon>
        <taxon>Embryophyta</taxon>
        <taxon>Tracheophyta</taxon>
        <taxon>Spermatophyta</taxon>
        <taxon>Magnoliopsida</taxon>
        <taxon>Liliopsida</taxon>
        <taxon>Poales</taxon>
        <taxon>Poaceae</taxon>
        <taxon>BOP clade</taxon>
        <taxon>Oryzoideae</taxon>
        <taxon>Oryzeae</taxon>
        <taxon>Oryzinae</taxon>
        <taxon>Oryza</taxon>
    </lineage>
</organism>
<dbReference type="eggNOG" id="KOG1744">
    <property type="taxonomic scope" value="Eukaryota"/>
</dbReference>
<proteinExistence type="inferred from homology"/>
<feature type="region of interest" description="Disordered" evidence="2">
    <location>
        <begin position="105"/>
        <end position="310"/>
    </location>
</feature>